<dbReference type="RefSeq" id="WP_012855345.1">
    <property type="nucleotide sequence ID" value="NZ_CP011538.1"/>
</dbReference>
<dbReference type="Gene3D" id="1.10.10.1250">
    <property type="entry name" value="RNA polymerase, subunit delta, N-terminal domain"/>
    <property type="match status" value="1"/>
</dbReference>
<reference evidence="1 2" key="2">
    <citation type="submission" date="2018-10" db="EMBL/GenBank/DDBJ databases">
        <title>Detection and isolation of Mycoplasma hominis as a predominant microorganism from pelvic cavity of patient with salpingitis and tubo-ovarian abscess.</title>
        <authorList>
            <person name="Guschin A.E."/>
            <person name="Khayrullina G.A."/>
            <person name="Rakovskaya I.V."/>
            <person name="Shelenkov A.A."/>
            <person name="Shagin D.A."/>
        </authorList>
    </citation>
    <scope>NUCLEOTIDE SEQUENCE [LARGE SCALE GENOMIC DNA]</scope>
    <source>
        <strain evidence="2">TOA</strain>
    </source>
</reference>
<dbReference type="NCBIfam" id="NF045964">
    <property type="entry name" value="RNAP_delt_plasma"/>
    <property type="match status" value="1"/>
</dbReference>
<dbReference type="InterPro" id="IPR038087">
    <property type="entry name" value="RNAP_delta_N_dom_sf"/>
</dbReference>
<evidence type="ECO:0000313" key="2">
    <source>
        <dbReference type="Proteomes" id="UP000029712"/>
    </source>
</evidence>
<organism evidence="1 2">
    <name type="scientific">Metamycoplasma hominis</name>
    <name type="common">Mycoplasma hominis</name>
    <dbReference type="NCBI Taxonomy" id="2098"/>
    <lineage>
        <taxon>Bacteria</taxon>
        <taxon>Bacillati</taxon>
        <taxon>Mycoplasmatota</taxon>
        <taxon>Mycoplasmoidales</taxon>
        <taxon>Metamycoplasmataceae</taxon>
        <taxon>Metamycoplasma</taxon>
    </lineage>
</organism>
<sequence>MEYKSQVDIAKEILDRHDALDFETLFNYVKDELLERWKEELTSSISDEELLIKKRGELYKLLTIDGRFFKKVNGLWTSKRPEFKN</sequence>
<reference evidence="1 2" key="1">
    <citation type="submission" date="2014-08" db="EMBL/GenBank/DDBJ databases">
        <authorList>
            <person name="Kuleshov K."/>
            <person name="Dedkov V."/>
            <person name="Markelov M."/>
            <person name="Pimkina E."/>
        </authorList>
    </citation>
    <scope>NUCLEOTIDE SEQUENCE [LARGE SCALE GENOMIC DNA]</scope>
    <source>
        <strain evidence="2">TOA</strain>
    </source>
</reference>
<accession>A0A2K9YSQ6</accession>
<dbReference type="OrthoDB" id="399771at2"/>
<dbReference type="Proteomes" id="UP000029712">
    <property type="component" value="Chromosome"/>
</dbReference>
<gene>
    <name evidence="1" type="ORF">KN71_000465</name>
</gene>
<evidence type="ECO:0000313" key="1">
    <source>
        <dbReference type="EMBL" id="AYN65193.1"/>
    </source>
</evidence>
<dbReference type="GeneID" id="89679531"/>
<protein>
    <submittedName>
        <fullName evidence="1">Uncharacterized protein</fullName>
    </submittedName>
</protein>
<dbReference type="EMBL" id="CP033021">
    <property type="protein sequence ID" value="AYN65193.1"/>
    <property type="molecule type" value="Genomic_DNA"/>
</dbReference>
<dbReference type="OMA" id="HFFRNEN"/>
<dbReference type="AlphaFoldDB" id="A0A2K9YSQ6"/>
<proteinExistence type="predicted"/>
<name>A0A2K9YSQ6_METHO</name>